<dbReference type="AlphaFoldDB" id="A0A4P9Y9L0"/>
<accession>A0A4P9Y9L0</accession>
<dbReference type="Proteomes" id="UP000267251">
    <property type="component" value="Unassembled WGS sequence"/>
</dbReference>
<evidence type="ECO:0000313" key="2">
    <source>
        <dbReference type="EMBL" id="RKP15502.1"/>
    </source>
</evidence>
<organism evidence="2 3">
    <name type="scientific">Piptocephalis cylindrospora</name>
    <dbReference type="NCBI Taxonomy" id="1907219"/>
    <lineage>
        <taxon>Eukaryota</taxon>
        <taxon>Fungi</taxon>
        <taxon>Fungi incertae sedis</taxon>
        <taxon>Zoopagomycota</taxon>
        <taxon>Zoopagomycotina</taxon>
        <taxon>Zoopagomycetes</taxon>
        <taxon>Zoopagales</taxon>
        <taxon>Piptocephalidaceae</taxon>
        <taxon>Piptocephalis</taxon>
    </lineage>
</organism>
<evidence type="ECO:0000256" key="1">
    <source>
        <dbReference type="SAM" id="Coils"/>
    </source>
</evidence>
<protein>
    <submittedName>
        <fullName evidence="2">Uncharacterized protein</fullName>
    </submittedName>
</protein>
<evidence type="ECO:0000313" key="3">
    <source>
        <dbReference type="Proteomes" id="UP000267251"/>
    </source>
</evidence>
<gene>
    <name evidence="2" type="ORF">BJ684DRAFT_18170</name>
</gene>
<reference evidence="3" key="1">
    <citation type="journal article" date="2018" name="Nat. Microbiol.">
        <title>Leveraging single-cell genomics to expand the fungal tree of life.</title>
        <authorList>
            <person name="Ahrendt S.R."/>
            <person name="Quandt C.A."/>
            <person name="Ciobanu D."/>
            <person name="Clum A."/>
            <person name="Salamov A."/>
            <person name="Andreopoulos B."/>
            <person name="Cheng J.F."/>
            <person name="Woyke T."/>
            <person name="Pelin A."/>
            <person name="Henrissat B."/>
            <person name="Reynolds N.K."/>
            <person name="Benny G.L."/>
            <person name="Smith M.E."/>
            <person name="James T.Y."/>
            <person name="Grigoriev I.V."/>
        </authorList>
    </citation>
    <scope>NUCLEOTIDE SEQUENCE [LARGE SCALE GENOMIC DNA]</scope>
</reference>
<keyword evidence="1" id="KW-0175">Coiled coil</keyword>
<feature type="coiled-coil region" evidence="1">
    <location>
        <begin position="75"/>
        <end position="109"/>
    </location>
</feature>
<proteinExistence type="predicted"/>
<sequence>MIEEADLADELKKWQERRDTLLTDRAVEQGLIELTDDAHHIASVLYPSRNASFGLPMMDPPMDEKRALKSQVMERDDLVVELAKVQDRLNGLQDQLTSAQDEVQDTIRQCQRTYYRLKTQEDPHFRDGADTIKEEEKEELERYAVQDEGWQDCPNRLGLL</sequence>
<keyword evidence="3" id="KW-1185">Reference proteome</keyword>
<name>A0A4P9Y9L0_9FUNG</name>
<dbReference type="OrthoDB" id="10541532at2759"/>
<dbReference type="EMBL" id="KZ987728">
    <property type="protein sequence ID" value="RKP15502.1"/>
    <property type="molecule type" value="Genomic_DNA"/>
</dbReference>